<comment type="caution">
    <text evidence="3">The sequence shown here is derived from an EMBL/GenBank/DDBJ whole genome shotgun (WGS) entry which is preliminary data.</text>
</comment>
<dbReference type="GO" id="GO:0003723">
    <property type="term" value="F:RNA binding"/>
    <property type="evidence" value="ECO:0007669"/>
    <property type="project" value="InterPro"/>
</dbReference>
<dbReference type="CDD" id="cd02644">
    <property type="entry name" value="R3H_jag"/>
    <property type="match status" value="1"/>
</dbReference>
<name>A0A420XU41_9ACTN</name>
<dbReference type="Proteomes" id="UP000281955">
    <property type="component" value="Unassembled WGS sequence"/>
</dbReference>
<organism evidence="3 4">
    <name type="scientific">Motilibacter peucedani</name>
    <dbReference type="NCBI Taxonomy" id="598650"/>
    <lineage>
        <taxon>Bacteria</taxon>
        <taxon>Bacillati</taxon>
        <taxon>Actinomycetota</taxon>
        <taxon>Actinomycetes</taxon>
        <taxon>Motilibacterales</taxon>
        <taxon>Motilibacteraceae</taxon>
        <taxon>Motilibacter</taxon>
    </lineage>
</organism>
<dbReference type="FunCoup" id="A0A420XU41">
    <property type="interactions" value="8"/>
</dbReference>
<dbReference type="InterPro" id="IPR001374">
    <property type="entry name" value="R3H_dom"/>
</dbReference>
<dbReference type="Pfam" id="PF01424">
    <property type="entry name" value="R3H"/>
    <property type="match status" value="1"/>
</dbReference>
<accession>A0A420XU41</accession>
<feature type="compositionally biased region" description="Low complexity" evidence="1">
    <location>
        <begin position="26"/>
        <end position="42"/>
    </location>
</feature>
<dbReference type="Gene3D" id="3.30.1370.50">
    <property type="entry name" value="R3H-like domain"/>
    <property type="match status" value="1"/>
</dbReference>
<feature type="compositionally biased region" description="Acidic residues" evidence="1">
    <location>
        <begin position="13"/>
        <end position="23"/>
    </location>
</feature>
<dbReference type="EMBL" id="RBWV01000009">
    <property type="protein sequence ID" value="RKS80363.1"/>
    <property type="molecule type" value="Genomic_DNA"/>
</dbReference>
<dbReference type="PROSITE" id="PS51061">
    <property type="entry name" value="R3H"/>
    <property type="match status" value="1"/>
</dbReference>
<feature type="region of interest" description="Disordered" evidence="1">
    <location>
        <begin position="1"/>
        <end position="42"/>
    </location>
</feature>
<dbReference type="Gene3D" id="3.30.300.20">
    <property type="match status" value="1"/>
</dbReference>
<protein>
    <submittedName>
        <fullName evidence="3">SpoIIIJ-associated protein</fullName>
    </submittedName>
</protein>
<dbReference type="PANTHER" id="PTHR35800">
    <property type="entry name" value="PROTEIN JAG"/>
    <property type="match status" value="1"/>
</dbReference>
<evidence type="ECO:0000313" key="3">
    <source>
        <dbReference type="EMBL" id="RKS80363.1"/>
    </source>
</evidence>
<reference evidence="3 4" key="1">
    <citation type="submission" date="2018-10" db="EMBL/GenBank/DDBJ databases">
        <title>Genomic Encyclopedia of Archaeal and Bacterial Type Strains, Phase II (KMG-II): from individual species to whole genera.</title>
        <authorList>
            <person name="Goeker M."/>
        </authorList>
    </citation>
    <scope>NUCLEOTIDE SEQUENCE [LARGE SCALE GENOMIC DNA]</scope>
    <source>
        <strain evidence="3 4">RP-AC37</strain>
    </source>
</reference>
<dbReference type="AlphaFoldDB" id="A0A420XU41"/>
<proteinExistence type="predicted"/>
<dbReference type="InterPro" id="IPR039247">
    <property type="entry name" value="KhpB"/>
</dbReference>
<gene>
    <name evidence="3" type="ORF">CLV35_0794</name>
</gene>
<sequence>MTDLPDTNLAADDVADAPDDAVTDEGAASAAPAGDDAPAAPSRRAALVQRLEEEGDVAADYLEGLLDIADLDGDIDMDVEADRAVVAIVGTGLDPLVGPSGKVLDALQELTRLAVQTQTGERTRLLLDVGGFRAARRTELTEVGRKAAERARGGERVELEPMSAFERKVVHDAVAAAGLTSESEGVEPARRVVVLPPSA</sequence>
<dbReference type="InterPro" id="IPR038008">
    <property type="entry name" value="Jag_KH"/>
</dbReference>
<evidence type="ECO:0000256" key="1">
    <source>
        <dbReference type="SAM" id="MobiDB-lite"/>
    </source>
</evidence>
<evidence type="ECO:0000259" key="2">
    <source>
        <dbReference type="PROSITE" id="PS51061"/>
    </source>
</evidence>
<dbReference type="InParanoid" id="A0A420XU41"/>
<dbReference type="SMART" id="SM00393">
    <property type="entry name" value="R3H"/>
    <property type="match status" value="1"/>
</dbReference>
<dbReference type="CDD" id="cd02414">
    <property type="entry name" value="KH-II_Jag"/>
    <property type="match status" value="1"/>
</dbReference>
<feature type="domain" description="R3H" evidence="2">
    <location>
        <begin position="134"/>
        <end position="198"/>
    </location>
</feature>
<dbReference type="InterPro" id="IPR015946">
    <property type="entry name" value="KH_dom-like_a/b"/>
</dbReference>
<dbReference type="InterPro" id="IPR034079">
    <property type="entry name" value="R3H_KhpB"/>
</dbReference>
<keyword evidence="4" id="KW-1185">Reference proteome</keyword>
<dbReference type="InterPro" id="IPR036867">
    <property type="entry name" value="R3H_dom_sf"/>
</dbReference>
<dbReference type="SUPFAM" id="SSF82708">
    <property type="entry name" value="R3H domain"/>
    <property type="match status" value="1"/>
</dbReference>
<dbReference type="PANTHER" id="PTHR35800:SF1">
    <property type="entry name" value="RNA-BINDING PROTEIN KHPB"/>
    <property type="match status" value="1"/>
</dbReference>
<evidence type="ECO:0000313" key="4">
    <source>
        <dbReference type="Proteomes" id="UP000281955"/>
    </source>
</evidence>